<dbReference type="NCBIfam" id="TIGR03776">
    <property type="entry name" value="RPE5"/>
    <property type="match status" value="1"/>
</dbReference>
<gene>
    <name evidence="2" type="ORF">RHHCN13_07250</name>
</gene>
<evidence type="ECO:0000313" key="2">
    <source>
        <dbReference type="EMBL" id="BBM92223.1"/>
    </source>
</evidence>
<accession>A0AAD1GHL8</accession>
<dbReference type="AlphaFoldDB" id="A0AAD1GHL8"/>
<dbReference type="Proteomes" id="UP000422519">
    <property type="component" value="Chromosome"/>
</dbReference>
<evidence type="ECO:0000256" key="1">
    <source>
        <dbReference type="SAM" id="Phobius"/>
    </source>
</evidence>
<keyword evidence="1" id="KW-0472">Membrane</keyword>
<dbReference type="EMBL" id="AP019863">
    <property type="protein sequence ID" value="BBM92223.1"/>
    <property type="molecule type" value="Genomic_DNA"/>
</dbReference>
<reference evidence="2" key="1">
    <citation type="journal article" date="2019" name="Front. Microbiol.">
        <title>Genomic features of Rickettsia heilongjiangensis revealed by intraspecies comparison and detailed comparison with Rickettsia japonica.</title>
        <authorList>
            <person name="Kasama K."/>
            <person name="Fujita H."/>
            <person name="Yamamoto S."/>
            <person name="Ooka T."/>
            <person name="Gotoh Y."/>
            <person name="Ogura Y."/>
            <person name="Ando S."/>
            <person name="Hayashi T."/>
        </authorList>
    </citation>
    <scope>NUCLEOTIDE SEQUENCE</scope>
    <source>
        <strain evidence="2">HCN-13</strain>
    </source>
</reference>
<sequence>MLARNDGFFINYPIHTKISLEKSKGSVSQGAERILNVQHPRTYKDDTANFSSSILVYLYILFIKLYGCFTHFIHKVTGSSRY</sequence>
<feature type="transmembrane region" description="Helical" evidence="1">
    <location>
        <begin position="54"/>
        <end position="73"/>
    </location>
</feature>
<evidence type="ECO:0000313" key="3">
    <source>
        <dbReference type="Proteomes" id="UP000422519"/>
    </source>
</evidence>
<proteinExistence type="predicted"/>
<dbReference type="InterPro" id="IPR022438">
    <property type="entry name" value="RPE5"/>
</dbReference>
<organism evidence="2 3">
    <name type="scientific">Rickettsia conorii subsp. heilongjiangensis</name>
    <dbReference type="NCBI Taxonomy" id="226665"/>
    <lineage>
        <taxon>Bacteria</taxon>
        <taxon>Pseudomonadati</taxon>
        <taxon>Pseudomonadota</taxon>
        <taxon>Alphaproteobacteria</taxon>
        <taxon>Rickettsiales</taxon>
        <taxon>Rickettsiaceae</taxon>
        <taxon>Rickettsieae</taxon>
        <taxon>Rickettsia</taxon>
        <taxon>spotted fever group</taxon>
    </lineage>
</organism>
<name>A0AAD1GHL8_RICCR</name>
<protein>
    <submittedName>
        <fullName evidence="2">Uncharacterized protein</fullName>
    </submittedName>
</protein>
<keyword evidence="1" id="KW-0812">Transmembrane</keyword>
<keyword evidence="1" id="KW-1133">Transmembrane helix</keyword>